<dbReference type="RefSeq" id="XP_044722384.1">
    <property type="nucleotide sequence ID" value="XM_044861358.1"/>
</dbReference>
<evidence type="ECO:0000313" key="4">
    <source>
        <dbReference type="Proteomes" id="UP000824596"/>
    </source>
</evidence>
<protein>
    <submittedName>
        <fullName evidence="3">TFIIIC transcription initiation factor complex subunits Tfc3</fullName>
    </submittedName>
</protein>
<keyword evidence="3" id="KW-0648">Protein biosynthesis</keyword>
<keyword evidence="3" id="KW-0396">Initiation factor</keyword>
<dbReference type="AlphaFoldDB" id="A0A9P8N2Q7"/>
<dbReference type="OrthoDB" id="5403573at2759"/>
<sequence length="908" mass="101807">MIRKKVVTEHWHAFRDRKGLFAKCQLILRLGIDAFSPESMHLVDMAKDDQHPLDEPSQMDGPDNAQSRSNKVRARGRRLLAKEVAILDAPVYAAQVAAKRAAEAASGSPHRPKRAKYSAQQKRGDGDGPVMPPESQASKGIRFAVSGLGKRHAGTGLGDPADALPYIQPVTTIRFLEPNTYLQDESPPFELEETPMPIDPQLRQAEEQEPDPQPQSPTPIRPDAYVFGDIKPIFGFCGSWPELDSHDFDRPGISFTLSGWIPDRKWLRWAGFGHEIEKRFAAREARLSSSALTKGPYQRFLNRLRACVEVEASWKPDFANAVPGEAGPHNIFVSSLGEDGEDAFRLPLNLVWPAEEQLTLTSTHDMVSKFEGEVVSSSDEESSQDPFAETKAPRLGRRGIKFATVMGVKPPRIKRVALVTRALTALPAQSESTGDAAEVIEDSAELMAAFIAVRSLLGGAEKAIDWGLLVRIFPSLGLTYLRKFWADARKEQAAYISNFTRVFQERLIAALDEEELPMIDFEKPLAYDWGNLIQWTVQLPRQEGFQLPQSRDSLTKQYSLDDVKATGEDWREKYFHVLSSFFARYEAVSSEPGVVAMGEASRGFHEPPRIDELVIARSWIKSLCSTAETRYSAEQVRSKFLQLAARDKQRRSELLKEAAAQLAQQRVICRKERPLARGRPYRLNEWYLSTLAKMAQSSKYDEAAAFKEELDSTFRRKETMRVPYTLNDGAMMALTNLSAAGRIRLVPVDVPNIPFGFEPGSYESRKTPKSYYHFALEAVPTATYEYNEEIKVLRDVVREGPPRGGPQGESPQWIDIFGQSNVQRWSELLGAFCFTFATRGSMTIEGICSALSPLLDEFEAYLIVAWGTRTGVLTDLVDNVGTTVGDWWWLAVPWSRHQTGDQAEKMAQ</sequence>
<organism evidence="3 4">
    <name type="scientific">Hirsutella rhossiliensis</name>
    <dbReference type="NCBI Taxonomy" id="111463"/>
    <lineage>
        <taxon>Eukaryota</taxon>
        <taxon>Fungi</taxon>
        <taxon>Dikarya</taxon>
        <taxon>Ascomycota</taxon>
        <taxon>Pezizomycotina</taxon>
        <taxon>Sordariomycetes</taxon>
        <taxon>Hypocreomycetidae</taxon>
        <taxon>Hypocreales</taxon>
        <taxon>Ophiocordycipitaceae</taxon>
        <taxon>Hirsutella</taxon>
    </lineage>
</organism>
<dbReference type="InterPro" id="IPR046488">
    <property type="entry name" value="Sfc3/Tfc3_C"/>
</dbReference>
<reference evidence="3" key="1">
    <citation type="submission" date="2021-09" db="EMBL/GenBank/DDBJ databases">
        <title>A high-quality genome of the endoparasitic fungus Hirsutella rhossiliensis with a comparison of Hirsutella genomes reveals transposable elements contributing to genome size variation.</title>
        <authorList>
            <person name="Lin R."/>
            <person name="Jiao Y."/>
            <person name="Sun X."/>
            <person name="Ling J."/>
            <person name="Xie B."/>
            <person name="Cheng X."/>
        </authorList>
    </citation>
    <scope>NUCLEOTIDE SEQUENCE</scope>
    <source>
        <strain evidence="3">HR02</strain>
    </source>
</reference>
<feature type="domain" description="Transcription factor tau subunit sfc3/Tfc3 C-terminal" evidence="2">
    <location>
        <begin position="442"/>
        <end position="848"/>
    </location>
</feature>
<name>A0A9P8N2Q7_9HYPO</name>
<dbReference type="GeneID" id="68352016"/>
<keyword evidence="4" id="KW-1185">Reference proteome</keyword>
<evidence type="ECO:0000313" key="3">
    <source>
        <dbReference type="EMBL" id="KAH0964871.1"/>
    </source>
</evidence>
<evidence type="ECO:0000259" key="2">
    <source>
        <dbReference type="Pfam" id="PF20222"/>
    </source>
</evidence>
<feature type="region of interest" description="Disordered" evidence="1">
    <location>
        <begin position="49"/>
        <end position="72"/>
    </location>
</feature>
<dbReference type="Pfam" id="PF20222">
    <property type="entry name" value="DUF6581"/>
    <property type="match status" value="1"/>
</dbReference>
<dbReference type="EMBL" id="JAIZPD010000003">
    <property type="protein sequence ID" value="KAH0964871.1"/>
    <property type="molecule type" value="Genomic_DNA"/>
</dbReference>
<gene>
    <name evidence="3" type="ORF">HRG_02887</name>
</gene>
<dbReference type="GO" id="GO:0003743">
    <property type="term" value="F:translation initiation factor activity"/>
    <property type="evidence" value="ECO:0007669"/>
    <property type="project" value="UniProtKB-KW"/>
</dbReference>
<evidence type="ECO:0000256" key="1">
    <source>
        <dbReference type="SAM" id="MobiDB-lite"/>
    </source>
</evidence>
<accession>A0A9P8N2Q7</accession>
<feature type="region of interest" description="Disordered" evidence="1">
    <location>
        <begin position="102"/>
        <end position="136"/>
    </location>
</feature>
<dbReference type="Proteomes" id="UP000824596">
    <property type="component" value="Unassembled WGS sequence"/>
</dbReference>
<comment type="caution">
    <text evidence="3">The sequence shown here is derived from an EMBL/GenBank/DDBJ whole genome shotgun (WGS) entry which is preliminary data.</text>
</comment>
<proteinExistence type="predicted"/>